<feature type="compositionally biased region" description="Basic and acidic residues" evidence="1">
    <location>
        <begin position="9"/>
        <end position="22"/>
    </location>
</feature>
<feature type="compositionally biased region" description="Basic and acidic residues" evidence="1">
    <location>
        <begin position="33"/>
        <end position="70"/>
    </location>
</feature>
<feature type="compositionally biased region" description="Low complexity" evidence="1">
    <location>
        <begin position="80"/>
        <end position="91"/>
    </location>
</feature>
<reference evidence="2" key="1">
    <citation type="submission" date="2014-12" db="EMBL/GenBank/DDBJ databases">
        <title>Insight into the proteome of Arion vulgaris.</title>
        <authorList>
            <person name="Aradska J."/>
            <person name="Bulat T."/>
            <person name="Smidak R."/>
            <person name="Sarate P."/>
            <person name="Gangsoo J."/>
            <person name="Sialana F."/>
            <person name="Bilban M."/>
            <person name="Lubec G."/>
        </authorList>
    </citation>
    <scope>NUCLEOTIDE SEQUENCE</scope>
    <source>
        <tissue evidence="2">Skin</tissue>
    </source>
</reference>
<feature type="region of interest" description="Disordered" evidence="1">
    <location>
        <begin position="1"/>
        <end position="91"/>
    </location>
</feature>
<organism evidence="2">
    <name type="scientific">Arion vulgaris</name>
    <dbReference type="NCBI Taxonomy" id="1028688"/>
    <lineage>
        <taxon>Eukaryota</taxon>
        <taxon>Metazoa</taxon>
        <taxon>Spiralia</taxon>
        <taxon>Lophotrochozoa</taxon>
        <taxon>Mollusca</taxon>
        <taxon>Gastropoda</taxon>
        <taxon>Heterobranchia</taxon>
        <taxon>Euthyneura</taxon>
        <taxon>Panpulmonata</taxon>
        <taxon>Eupulmonata</taxon>
        <taxon>Stylommatophora</taxon>
        <taxon>Helicina</taxon>
        <taxon>Arionoidea</taxon>
        <taxon>Arionidae</taxon>
        <taxon>Arion</taxon>
    </lineage>
</organism>
<protein>
    <submittedName>
        <fullName evidence="2">Uncharacterized protein</fullName>
    </submittedName>
</protein>
<feature type="non-terminal residue" evidence="2">
    <location>
        <position position="91"/>
    </location>
</feature>
<feature type="non-terminal residue" evidence="2">
    <location>
        <position position="1"/>
    </location>
</feature>
<sequence>SSDDEDEDLVKIDKLTSDKETTPDPNYHLPSDINDKQQTKDAMKDLVLKRKTKVEQDEKKQNKSMKHFEDVFGTNDVSDSTSSGGSRSRST</sequence>
<evidence type="ECO:0000313" key="2">
    <source>
        <dbReference type="EMBL" id="CEK99755.1"/>
    </source>
</evidence>
<accession>A0A0B7C5I9</accession>
<name>A0A0B7C5I9_9EUPU</name>
<dbReference type="AlphaFoldDB" id="A0A0B7C5I9"/>
<evidence type="ECO:0000256" key="1">
    <source>
        <dbReference type="SAM" id="MobiDB-lite"/>
    </source>
</evidence>
<gene>
    <name evidence="2" type="primary">ORF222060</name>
</gene>
<dbReference type="EMBL" id="HACG01052884">
    <property type="protein sequence ID" value="CEK99755.1"/>
    <property type="molecule type" value="Transcribed_RNA"/>
</dbReference>
<proteinExistence type="predicted"/>